<evidence type="ECO:0000256" key="6">
    <source>
        <dbReference type="ARBA" id="ARBA00022729"/>
    </source>
</evidence>
<dbReference type="Proteomes" id="UP000243640">
    <property type="component" value="Unassembled WGS sequence"/>
</dbReference>
<dbReference type="RefSeq" id="WP_094277019.1">
    <property type="nucleotide sequence ID" value="NZ_NQJF01000002.1"/>
</dbReference>
<dbReference type="PANTHER" id="PTHR43649">
    <property type="entry name" value="ARABINOSE-BINDING PROTEIN-RELATED"/>
    <property type="match status" value="1"/>
</dbReference>
<reference evidence="9 11" key="2">
    <citation type="submission" date="2019-03" db="EMBL/GenBank/DDBJ databases">
        <title>Genomic Encyclopedia of Archaeal and Bacterial Type Strains, Phase II (KMG-II): from individual species to whole genera.</title>
        <authorList>
            <person name="Goeker M."/>
        </authorList>
    </citation>
    <scope>NUCLEOTIDE SEQUENCE [LARGE SCALE GENOMIC DNA]</scope>
    <source>
        <strain evidence="9 11">DSM 15594</strain>
    </source>
</reference>
<evidence type="ECO:0000256" key="3">
    <source>
        <dbReference type="ARBA" id="ARBA00011557"/>
    </source>
</evidence>
<accession>A0A235CMR0</accession>
<dbReference type="Pfam" id="PF13416">
    <property type="entry name" value="SBP_bac_8"/>
    <property type="match status" value="1"/>
</dbReference>
<comment type="subcellular location">
    <subcellularLocation>
        <location evidence="1">Periplasm</location>
    </subcellularLocation>
</comment>
<dbReference type="AlphaFoldDB" id="A0A235CMR0"/>
<dbReference type="Proteomes" id="UP000295058">
    <property type="component" value="Unassembled WGS sequence"/>
</dbReference>
<evidence type="ECO:0000256" key="2">
    <source>
        <dbReference type="ARBA" id="ARBA00008520"/>
    </source>
</evidence>
<dbReference type="InterPro" id="IPR006059">
    <property type="entry name" value="SBP"/>
</dbReference>
<dbReference type="SUPFAM" id="SSF53850">
    <property type="entry name" value="Periplasmic binding protein-like II"/>
    <property type="match status" value="1"/>
</dbReference>
<evidence type="ECO:0000313" key="10">
    <source>
        <dbReference type="Proteomes" id="UP000243640"/>
    </source>
</evidence>
<evidence type="ECO:0000256" key="5">
    <source>
        <dbReference type="ARBA" id="ARBA00022448"/>
    </source>
</evidence>
<evidence type="ECO:0000256" key="4">
    <source>
        <dbReference type="ARBA" id="ARBA00017470"/>
    </source>
</evidence>
<sequence>MNVKAISLALSGLFLSGQAASATQIAWWHAMGGELGNKVNEIAGKFNQSQSEFEIKPVYKGSYSETMTGAITAFRARQQPHIVQVFEVGTATMMAADNAIYPVYKLMQDAGKAFDQSKYLPAVTGYYTDNDNNMLSMPFNSSTPVLYYNRDLLARAGVEVPTTWQEMAQAGQRLKETGTDCAFTTSWTPWVQLENFAALHDIPFATANNGFAGTEVELLVNRAEYVQHIEQLAEWGKSGLFKYGGRQSDSLPLFYSGECAMFMGSSASYAGIKNNTPDFEFGVGLLPYNETLIKQPQNSIIGGATLWVLQGHEQEEYQGVAEFFEFLSSPEIQADWHQFTGYLPITHAAYKLTQEQGFYQQNPGTEVAIEQMTRTEPTVNSKGIRLGNFVQIRDIVDEELEKVWADQSEPQKALNTIVERSNAQLGRFAKVN</sequence>
<dbReference type="PANTHER" id="PTHR43649:SF31">
    <property type="entry name" value="SN-GLYCEROL-3-PHOSPHATE-BINDING PERIPLASMIC PROTEIN UGPB"/>
    <property type="match status" value="1"/>
</dbReference>
<comment type="subunit">
    <text evidence="3">The complex is composed of two ATP-binding proteins (UgpC), two transmembrane proteins (UgpA and UgpE) and a solute-binding protein (UgpB).</text>
</comment>
<feature type="chain" id="PRO_5012037005" description="sn-glycerol-3-phosphate-binding periplasmic protein UgpB" evidence="7">
    <location>
        <begin position="20"/>
        <end position="432"/>
    </location>
</feature>
<proteinExistence type="inferred from homology"/>
<comment type="caution">
    <text evidence="8">The sequence shown here is derived from an EMBL/GenBank/DDBJ whole genome shotgun (WGS) entry which is preliminary data.</text>
</comment>
<keyword evidence="5" id="KW-0813">Transport</keyword>
<dbReference type="OrthoDB" id="4393730at2"/>
<dbReference type="Gene3D" id="3.40.190.10">
    <property type="entry name" value="Periplasmic binding protein-like II"/>
    <property type="match status" value="2"/>
</dbReference>
<organism evidence="8 10">
    <name type="scientific">Oceanimonas baumannii</name>
    <dbReference type="NCBI Taxonomy" id="129578"/>
    <lineage>
        <taxon>Bacteria</taxon>
        <taxon>Pseudomonadati</taxon>
        <taxon>Pseudomonadota</taxon>
        <taxon>Gammaproteobacteria</taxon>
        <taxon>Aeromonadales</taxon>
        <taxon>Aeromonadaceae</taxon>
        <taxon>Oceanimonas</taxon>
    </lineage>
</organism>
<feature type="signal peptide" evidence="7">
    <location>
        <begin position="1"/>
        <end position="19"/>
    </location>
</feature>
<keyword evidence="11" id="KW-1185">Reference proteome</keyword>
<name>A0A235CMR0_9GAMM</name>
<evidence type="ECO:0000256" key="7">
    <source>
        <dbReference type="SAM" id="SignalP"/>
    </source>
</evidence>
<dbReference type="GO" id="GO:0042597">
    <property type="term" value="C:periplasmic space"/>
    <property type="evidence" value="ECO:0007669"/>
    <property type="project" value="UniProtKB-SubCell"/>
</dbReference>
<keyword evidence="6 7" id="KW-0732">Signal</keyword>
<evidence type="ECO:0000313" key="9">
    <source>
        <dbReference type="EMBL" id="TDW60155.1"/>
    </source>
</evidence>
<evidence type="ECO:0000313" key="11">
    <source>
        <dbReference type="Proteomes" id="UP000295058"/>
    </source>
</evidence>
<reference evidence="8 10" key="1">
    <citation type="submission" date="2017-08" db="EMBL/GenBank/DDBJ databases">
        <title>Draft Genome Sequence of the Marine Bacterium Oceanimonas baumannii ATCC 700832.</title>
        <authorList>
            <person name="Mcclelland W.D."/>
            <person name="Brennan M.A."/>
            <person name="Trachtenberg A.M."/>
            <person name="Maclea K.S."/>
        </authorList>
    </citation>
    <scope>NUCLEOTIDE SEQUENCE [LARGE SCALE GENOMIC DNA]</scope>
    <source>
        <strain evidence="8 10">ATCC 700832</strain>
    </source>
</reference>
<dbReference type="EMBL" id="SODO01000003">
    <property type="protein sequence ID" value="TDW60155.1"/>
    <property type="molecule type" value="Genomic_DNA"/>
</dbReference>
<dbReference type="EMBL" id="NQJF01000002">
    <property type="protein sequence ID" value="OYD25830.1"/>
    <property type="molecule type" value="Genomic_DNA"/>
</dbReference>
<dbReference type="CDD" id="cd14748">
    <property type="entry name" value="PBP2_UgpB"/>
    <property type="match status" value="1"/>
</dbReference>
<evidence type="ECO:0000256" key="1">
    <source>
        <dbReference type="ARBA" id="ARBA00004418"/>
    </source>
</evidence>
<gene>
    <name evidence="8" type="ORF">B6S09_03045</name>
    <name evidence="9" type="ORF">LY04_01150</name>
</gene>
<protein>
    <recommendedName>
        <fullName evidence="4">sn-glycerol-3-phosphate-binding periplasmic protein UgpB</fullName>
    </recommendedName>
</protein>
<dbReference type="InterPro" id="IPR050490">
    <property type="entry name" value="Bact_solute-bd_prot1"/>
</dbReference>
<comment type="similarity">
    <text evidence="2">Belongs to the bacterial solute-binding protein 1 family.</text>
</comment>
<dbReference type="NCBIfam" id="NF008211">
    <property type="entry name" value="PRK10974.1"/>
    <property type="match status" value="1"/>
</dbReference>
<evidence type="ECO:0000313" key="8">
    <source>
        <dbReference type="EMBL" id="OYD25830.1"/>
    </source>
</evidence>